<name>K0B1B6_GOTA9</name>
<keyword evidence="2" id="KW-0808">Transferase</keyword>
<dbReference type="eggNOG" id="COG2226">
    <property type="taxonomic scope" value="Bacteria"/>
</dbReference>
<keyword evidence="2" id="KW-0489">Methyltransferase</keyword>
<dbReference type="Proteomes" id="UP000006094">
    <property type="component" value="Chromosome"/>
</dbReference>
<dbReference type="SUPFAM" id="SSF53335">
    <property type="entry name" value="S-adenosyl-L-methionine-dependent methyltransferases"/>
    <property type="match status" value="1"/>
</dbReference>
<dbReference type="GO" id="GO:0008757">
    <property type="term" value="F:S-adenosylmethionine-dependent methyltransferase activity"/>
    <property type="evidence" value="ECO:0007669"/>
    <property type="project" value="InterPro"/>
</dbReference>
<evidence type="ECO:0000313" key="3">
    <source>
        <dbReference type="Proteomes" id="UP000006094"/>
    </source>
</evidence>
<dbReference type="Gene3D" id="3.40.50.150">
    <property type="entry name" value="Vaccinia Virus protein VP39"/>
    <property type="match status" value="1"/>
</dbReference>
<gene>
    <name evidence="2" type="ordered locus">Curi_c14260</name>
</gene>
<proteinExistence type="predicted"/>
<accession>K0B1B6</accession>
<dbReference type="EMBL" id="CP003326">
    <property type="protein sequence ID" value="AFS78436.1"/>
    <property type="molecule type" value="Genomic_DNA"/>
</dbReference>
<dbReference type="AlphaFoldDB" id="K0B1B6"/>
<feature type="domain" description="Methyltransferase type 11" evidence="1">
    <location>
        <begin position="54"/>
        <end position="140"/>
    </location>
</feature>
<dbReference type="InterPro" id="IPR052939">
    <property type="entry name" value="23S_rRNA_MeTrnsfrase_RlmA"/>
</dbReference>
<dbReference type="Pfam" id="PF08241">
    <property type="entry name" value="Methyltransf_11"/>
    <property type="match status" value="1"/>
</dbReference>
<dbReference type="PANTHER" id="PTHR43460">
    <property type="entry name" value="METHYLTRANSFERASE"/>
    <property type="match status" value="1"/>
</dbReference>
<dbReference type="PATRIC" id="fig|1128398.3.peg.1454"/>
<dbReference type="KEGG" id="cad:Curi_c14260"/>
<dbReference type="OrthoDB" id="9772751at2"/>
<evidence type="ECO:0000259" key="1">
    <source>
        <dbReference type="Pfam" id="PF08241"/>
    </source>
</evidence>
<dbReference type="InterPro" id="IPR013216">
    <property type="entry name" value="Methyltransf_11"/>
</dbReference>
<dbReference type="HOGENOM" id="CLU_091968_1_0_9"/>
<dbReference type="RefSeq" id="WP_014967573.1">
    <property type="nucleotide sequence ID" value="NC_018664.1"/>
</dbReference>
<dbReference type="GO" id="GO:0032259">
    <property type="term" value="P:methylation"/>
    <property type="evidence" value="ECO:0007669"/>
    <property type="project" value="UniProtKB-KW"/>
</dbReference>
<dbReference type="InterPro" id="IPR029063">
    <property type="entry name" value="SAM-dependent_MTases_sf"/>
</dbReference>
<dbReference type="PANTHER" id="PTHR43460:SF1">
    <property type="entry name" value="METHYLTRANSFERASE TYPE 11 DOMAIN-CONTAINING PROTEIN"/>
    <property type="match status" value="1"/>
</dbReference>
<evidence type="ECO:0000313" key="2">
    <source>
        <dbReference type="EMBL" id="AFS78436.1"/>
    </source>
</evidence>
<organism evidence="2 3">
    <name type="scientific">Gottschalkia acidurici (strain ATCC 7906 / DSM 604 / BCRC 14475 / CIP 104303 / KCTC 5404 / NCIMB 10678 / 9a)</name>
    <name type="common">Clostridium acidurici</name>
    <dbReference type="NCBI Taxonomy" id="1128398"/>
    <lineage>
        <taxon>Bacteria</taxon>
        <taxon>Bacillati</taxon>
        <taxon>Bacillota</taxon>
        <taxon>Tissierellia</taxon>
        <taxon>Tissierellales</taxon>
        <taxon>Gottschalkiaceae</taxon>
        <taxon>Gottschalkia</taxon>
    </lineage>
</organism>
<reference evidence="2 3" key="1">
    <citation type="journal article" date="2012" name="PLoS ONE">
        <title>The purine-utilizing bacterium Clostridium acidurici 9a: a genome-guided metabolic reconsideration.</title>
        <authorList>
            <person name="Hartwich K."/>
            <person name="Poehlein A."/>
            <person name="Daniel R."/>
        </authorList>
    </citation>
    <scope>NUCLEOTIDE SEQUENCE [LARGE SCALE GENOMIC DNA]</scope>
    <source>
        <strain evidence="3">ATCC 7906 / DSM 604 / BCRC 14475 / CIP 104303 / KCTC 5404 / NCIMB 10678 / 9a</strain>
    </source>
</reference>
<dbReference type="CDD" id="cd02440">
    <property type="entry name" value="AdoMet_MTases"/>
    <property type="match status" value="1"/>
</dbReference>
<keyword evidence="3" id="KW-1185">Reference proteome</keyword>
<sequence length="252" mass="30591">MNRDRLRRIWKKEENKVFKGWDFSYLDSRWYDEKLPWNYKKILKEYLKSEYKILDMGTGGGEFLLSLNHPYNKTSVTEMWELNIKVCKEKLAPLGIGVYQIYQDKILPFKDNSFDMIINRHESYDVKEIKRILRPRGIFITQQVGGRNNEILSNRLIKDFNPQFKNISLDNAIYELKENFFNIIYKNEYFPYLHFYDVGSIVYFAKIIEWEFPNFSVDSCFNELYDLYKELKQKSYVESFEHRFIIVCKNIK</sequence>
<protein>
    <submittedName>
        <fullName evidence="2">Methyltransferase, SAM-dependent</fullName>
    </submittedName>
</protein>